<accession>A0A1V2I3F7</accession>
<comment type="caution">
    <text evidence="1">The sequence shown here is derived from an EMBL/GenBank/DDBJ whole genome shotgun (WGS) entry which is preliminary data.</text>
</comment>
<dbReference type="RefSeq" id="WP_076820542.1">
    <property type="nucleotide sequence ID" value="NZ_MOMC01000066.1"/>
</dbReference>
<dbReference type="Proteomes" id="UP000188929">
    <property type="component" value="Unassembled WGS sequence"/>
</dbReference>
<protein>
    <submittedName>
        <fullName evidence="1">Uncharacterized protein</fullName>
    </submittedName>
</protein>
<reference evidence="2" key="1">
    <citation type="submission" date="2016-10" db="EMBL/GenBank/DDBJ databases">
        <title>Frankia sp. NRRL B-16386 Genome sequencing.</title>
        <authorList>
            <person name="Ghodhbane-Gtari F."/>
            <person name="Swanson E."/>
            <person name="Gueddou A."/>
            <person name="Hezbri K."/>
            <person name="Ktari K."/>
            <person name="Nouioui I."/>
            <person name="Morris K."/>
            <person name="Simpson S."/>
            <person name="Abebe-Akele F."/>
            <person name="Thomas K."/>
            <person name="Gtari M."/>
            <person name="Tisa L.S."/>
        </authorList>
    </citation>
    <scope>NUCLEOTIDE SEQUENCE [LARGE SCALE GENOMIC DNA]</scope>
    <source>
        <strain evidence="2">NRRL B-16386</strain>
    </source>
</reference>
<dbReference type="AlphaFoldDB" id="A0A1V2I3F7"/>
<proteinExistence type="predicted"/>
<gene>
    <name evidence="1" type="ORF">BL253_28810</name>
</gene>
<dbReference type="STRING" id="1834516.BL253_28810"/>
<evidence type="ECO:0000313" key="1">
    <source>
        <dbReference type="EMBL" id="ONH24878.1"/>
    </source>
</evidence>
<name>A0A1V2I3F7_9ACTN</name>
<evidence type="ECO:0000313" key="2">
    <source>
        <dbReference type="Proteomes" id="UP000188929"/>
    </source>
</evidence>
<sequence>MIVRLTDARGNDSEVAVSTSPYPNLTPHDLATAIMAGLPEVARIRVWDMGRSFLDPPDADLNRAEMPVVVMSPDLIDIATAVKLRTGEGLDGIPNHAISGPVAVAERRESSRDFQAPV</sequence>
<dbReference type="EMBL" id="MOMC01000066">
    <property type="protein sequence ID" value="ONH24878.1"/>
    <property type="molecule type" value="Genomic_DNA"/>
</dbReference>
<organism evidence="1 2">
    <name type="scientific">Pseudofrankia asymbiotica</name>
    <dbReference type="NCBI Taxonomy" id="1834516"/>
    <lineage>
        <taxon>Bacteria</taxon>
        <taxon>Bacillati</taxon>
        <taxon>Actinomycetota</taxon>
        <taxon>Actinomycetes</taxon>
        <taxon>Frankiales</taxon>
        <taxon>Frankiaceae</taxon>
        <taxon>Pseudofrankia</taxon>
    </lineage>
</organism>
<keyword evidence="2" id="KW-1185">Reference proteome</keyword>